<dbReference type="GO" id="GO:0016989">
    <property type="term" value="F:sigma factor antagonist activity"/>
    <property type="evidence" value="ECO:0007669"/>
    <property type="project" value="TreeGrafter"/>
</dbReference>
<keyword evidence="5" id="KW-1185">Reference proteome</keyword>
<name>A0A066WP26_9FLAO</name>
<feature type="transmembrane region" description="Helical" evidence="1">
    <location>
        <begin position="74"/>
        <end position="93"/>
    </location>
</feature>
<feature type="domain" description="Protein FecR C-terminal" evidence="3">
    <location>
        <begin position="239"/>
        <end position="302"/>
    </location>
</feature>
<dbReference type="OrthoDB" id="1097132at2"/>
<dbReference type="Gene3D" id="2.60.120.1440">
    <property type="match status" value="1"/>
</dbReference>
<protein>
    <submittedName>
        <fullName evidence="4">Iron dicitrate transport regulator FecR</fullName>
    </submittedName>
</protein>
<dbReference type="Pfam" id="PF16344">
    <property type="entry name" value="FecR_C"/>
    <property type="match status" value="1"/>
</dbReference>
<evidence type="ECO:0000259" key="2">
    <source>
        <dbReference type="Pfam" id="PF04773"/>
    </source>
</evidence>
<dbReference type="InterPro" id="IPR006860">
    <property type="entry name" value="FecR"/>
</dbReference>
<evidence type="ECO:0000259" key="3">
    <source>
        <dbReference type="Pfam" id="PF16344"/>
    </source>
</evidence>
<keyword evidence="1" id="KW-1133">Transmembrane helix</keyword>
<organism evidence="4 5">
    <name type="scientific">Flavobacterium seoulense</name>
    <dbReference type="NCBI Taxonomy" id="1492738"/>
    <lineage>
        <taxon>Bacteria</taxon>
        <taxon>Pseudomonadati</taxon>
        <taxon>Bacteroidota</taxon>
        <taxon>Flavobacteriia</taxon>
        <taxon>Flavobacteriales</taxon>
        <taxon>Flavobacteriaceae</taxon>
        <taxon>Flavobacterium</taxon>
    </lineage>
</organism>
<feature type="domain" description="FecR protein" evidence="2">
    <location>
        <begin position="113"/>
        <end position="197"/>
    </location>
</feature>
<dbReference type="InterPro" id="IPR032508">
    <property type="entry name" value="FecR_C"/>
</dbReference>
<sequence>MIKRIKHSLERLIDKSVQNKASDAEEKLLENFSLNEYQKSSWNTELMGNADEVSNTIYKNIQFRIGSKKQSFPYLKYMAAASILFLVGLGFFYKLAIVSEKQLTFQTLDVPKSIQLSDGSKIYLAANSLFQYPEKFLAEERKVTLLKGNAFFEVAKDKKHPFIIKSGEIKTKVLGTSFHIQLSKSKCEVIVITGKVNVTTKDQSVDLVPNQQALFSGGKLSRMSVDKSLLVNWYTTDIALNEAALQQVITVLEYKYGVQFQFENKSVLKNPVTVFIEKNASLESVLKQINYITNLNFNEYDKIVKVN</sequence>
<gene>
    <name evidence="4" type="ORF">FEM21_12230</name>
</gene>
<evidence type="ECO:0000313" key="4">
    <source>
        <dbReference type="EMBL" id="KDN55621.1"/>
    </source>
</evidence>
<dbReference type="STRING" id="1492738.FEM21_12230"/>
<dbReference type="Pfam" id="PF04773">
    <property type="entry name" value="FecR"/>
    <property type="match status" value="1"/>
</dbReference>
<dbReference type="Gene3D" id="3.55.50.30">
    <property type="match status" value="1"/>
</dbReference>
<reference evidence="4 5" key="1">
    <citation type="submission" date="2014-05" db="EMBL/GenBank/DDBJ databases">
        <title>Genome Sequence of Flavobacterium sp. EM1321.</title>
        <authorList>
            <person name="Shin S.-K."/>
            <person name="Yi H."/>
        </authorList>
    </citation>
    <scope>NUCLEOTIDE SEQUENCE [LARGE SCALE GENOMIC DNA]</scope>
    <source>
        <strain evidence="4 5">EM1321</strain>
    </source>
</reference>
<evidence type="ECO:0000313" key="5">
    <source>
        <dbReference type="Proteomes" id="UP000027064"/>
    </source>
</evidence>
<keyword evidence="1" id="KW-0812">Transmembrane</keyword>
<proteinExistence type="predicted"/>
<dbReference type="eggNOG" id="COG3712">
    <property type="taxonomic scope" value="Bacteria"/>
</dbReference>
<dbReference type="RefSeq" id="WP_035658878.1">
    <property type="nucleotide sequence ID" value="NZ_JNCA01000011.1"/>
</dbReference>
<dbReference type="EMBL" id="JNCA01000011">
    <property type="protein sequence ID" value="KDN55621.1"/>
    <property type="molecule type" value="Genomic_DNA"/>
</dbReference>
<dbReference type="AlphaFoldDB" id="A0A066WP26"/>
<dbReference type="PANTHER" id="PTHR30273:SF2">
    <property type="entry name" value="PROTEIN FECR"/>
    <property type="match status" value="1"/>
</dbReference>
<evidence type="ECO:0000256" key="1">
    <source>
        <dbReference type="SAM" id="Phobius"/>
    </source>
</evidence>
<dbReference type="PATRIC" id="fig|1492738.3.peg.1215"/>
<dbReference type="Proteomes" id="UP000027064">
    <property type="component" value="Unassembled WGS sequence"/>
</dbReference>
<comment type="caution">
    <text evidence="4">The sequence shown here is derived from an EMBL/GenBank/DDBJ whole genome shotgun (WGS) entry which is preliminary data.</text>
</comment>
<keyword evidence="1" id="KW-0472">Membrane</keyword>
<dbReference type="PANTHER" id="PTHR30273">
    <property type="entry name" value="PERIPLASMIC SIGNAL SENSOR AND SIGMA FACTOR ACTIVATOR FECR-RELATED"/>
    <property type="match status" value="1"/>
</dbReference>
<dbReference type="InterPro" id="IPR012373">
    <property type="entry name" value="Ferrdict_sens_TM"/>
</dbReference>
<accession>A0A066WP26</accession>